<dbReference type="PATRIC" id="fig|42253.5.peg.668"/>
<dbReference type="AlphaFoldDB" id="A0A0K2G812"/>
<dbReference type="KEGG" id="nmv:NITMOv2_0675"/>
<proteinExistence type="predicted"/>
<accession>A0A0K2G812</accession>
<protein>
    <recommendedName>
        <fullName evidence="3">GAF domain-containing protein</fullName>
    </recommendedName>
</protein>
<sequence>MNSDSANSARSKAEGAEQYLKPLGISSMLGAHIRLRGRVVGVVCHEHVGAPRT</sequence>
<dbReference type="Proteomes" id="UP000069205">
    <property type="component" value="Chromosome"/>
</dbReference>
<dbReference type="STRING" id="42253.NITMOv2_0675"/>
<organism evidence="1 2">
    <name type="scientific">Nitrospira moscoviensis</name>
    <dbReference type="NCBI Taxonomy" id="42253"/>
    <lineage>
        <taxon>Bacteria</taxon>
        <taxon>Pseudomonadati</taxon>
        <taxon>Nitrospirota</taxon>
        <taxon>Nitrospiria</taxon>
        <taxon>Nitrospirales</taxon>
        <taxon>Nitrospiraceae</taxon>
        <taxon>Nitrospira</taxon>
    </lineage>
</organism>
<dbReference type="EMBL" id="CP011801">
    <property type="protein sequence ID" value="ALA57111.1"/>
    <property type="molecule type" value="Genomic_DNA"/>
</dbReference>
<reference evidence="1 2" key="1">
    <citation type="journal article" date="2015" name="Proc. Natl. Acad. Sci. U.S.A.">
        <title>Expanded metabolic versatility of ubiquitous nitrite-oxidizing bacteria from the genus Nitrospira.</title>
        <authorList>
            <person name="Koch H."/>
            <person name="Lucker S."/>
            <person name="Albertsen M."/>
            <person name="Kitzinger K."/>
            <person name="Herbold C."/>
            <person name="Spieck E."/>
            <person name="Nielsen P.H."/>
            <person name="Wagner M."/>
            <person name="Daims H."/>
        </authorList>
    </citation>
    <scope>NUCLEOTIDE SEQUENCE [LARGE SCALE GENOMIC DNA]</scope>
    <source>
        <strain evidence="1 2">NSP M-1</strain>
    </source>
</reference>
<keyword evidence="2" id="KW-1185">Reference proteome</keyword>
<evidence type="ECO:0008006" key="3">
    <source>
        <dbReference type="Google" id="ProtNLM"/>
    </source>
</evidence>
<name>A0A0K2G812_NITMO</name>
<gene>
    <name evidence="1" type="ORF">NITMOv2_0675</name>
</gene>
<evidence type="ECO:0000313" key="1">
    <source>
        <dbReference type="EMBL" id="ALA57111.1"/>
    </source>
</evidence>
<evidence type="ECO:0000313" key="2">
    <source>
        <dbReference type="Proteomes" id="UP000069205"/>
    </source>
</evidence>